<dbReference type="InterPro" id="IPR009081">
    <property type="entry name" value="PP-bd_ACP"/>
</dbReference>
<name>A0A7R8AK93_9EURO</name>
<dbReference type="Pfam" id="PF00550">
    <property type="entry name" value="PP-binding"/>
    <property type="match status" value="1"/>
</dbReference>
<dbReference type="PROSITE" id="PS50075">
    <property type="entry name" value="CARRIER"/>
    <property type="match status" value="1"/>
</dbReference>
<feature type="domain" description="Carrier" evidence="1">
    <location>
        <begin position="1"/>
        <end position="73"/>
    </location>
</feature>
<reference evidence="2" key="1">
    <citation type="submission" date="2021-01" db="EMBL/GenBank/DDBJ databases">
        <authorList>
            <consortium name="Aspergillus puulaauensis MK2 genome sequencing consortium"/>
            <person name="Kazuki M."/>
            <person name="Futagami T."/>
        </authorList>
    </citation>
    <scope>NUCLEOTIDE SEQUENCE</scope>
    <source>
        <strain evidence="2">MK2</strain>
    </source>
</reference>
<accession>A0A7R8AK93</accession>
<reference evidence="2" key="2">
    <citation type="submission" date="2021-02" db="EMBL/GenBank/DDBJ databases">
        <title>Aspergillus puulaauensis MK2 genome sequence.</title>
        <authorList>
            <person name="Futagami T."/>
            <person name="Mori K."/>
            <person name="Kadooka C."/>
            <person name="Tanaka T."/>
        </authorList>
    </citation>
    <scope>NUCLEOTIDE SEQUENCE</scope>
    <source>
        <strain evidence="2">MK2</strain>
    </source>
</reference>
<proteinExistence type="predicted"/>
<dbReference type="Gene3D" id="1.10.1200.10">
    <property type="entry name" value="ACP-like"/>
    <property type="match status" value="1"/>
</dbReference>
<dbReference type="Proteomes" id="UP000654913">
    <property type="component" value="Chromosome 3"/>
</dbReference>
<dbReference type="AlphaFoldDB" id="A0A7R8AK93"/>
<dbReference type="OrthoDB" id="4484131at2759"/>
<evidence type="ECO:0000313" key="2">
    <source>
        <dbReference type="EMBL" id="BCS22599.1"/>
    </source>
</evidence>
<sequence length="84" mass="9527">MNIDETICYITGNLFEIDDVRGSSNFNNLGLDQGNITQLIQHLNESLDLDIPLDKAKDFNTVGDLADYIEEEYEEEDDEGRPSD</sequence>
<gene>
    <name evidence="2" type="ORF">APUU_30824S</name>
</gene>
<organism evidence="2 3">
    <name type="scientific">Aspergillus puulaauensis</name>
    <dbReference type="NCBI Taxonomy" id="1220207"/>
    <lineage>
        <taxon>Eukaryota</taxon>
        <taxon>Fungi</taxon>
        <taxon>Dikarya</taxon>
        <taxon>Ascomycota</taxon>
        <taxon>Pezizomycotina</taxon>
        <taxon>Eurotiomycetes</taxon>
        <taxon>Eurotiomycetidae</taxon>
        <taxon>Eurotiales</taxon>
        <taxon>Aspergillaceae</taxon>
        <taxon>Aspergillus</taxon>
    </lineage>
</organism>
<dbReference type="RefSeq" id="XP_041554793.1">
    <property type="nucleotide sequence ID" value="XM_041701960.1"/>
</dbReference>
<dbReference type="EMBL" id="AP024445">
    <property type="protein sequence ID" value="BCS22599.1"/>
    <property type="molecule type" value="Genomic_DNA"/>
</dbReference>
<keyword evidence="3" id="KW-1185">Reference proteome</keyword>
<evidence type="ECO:0000259" key="1">
    <source>
        <dbReference type="PROSITE" id="PS50075"/>
    </source>
</evidence>
<dbReference type="GeneID" id="64972604"/>
<dbReference type="KEGG" id="apuu:APUU_30824S"/>
<protein>
    <recommendedName>
        <fullName evidence="1">Carrier domain-containing protein</fullName>
    </recommendedName>
</protein>
<dbReference type="InterPro" id="IPR036736">
    <property type="entry name" value="ACP-like_sf"/>
</dbReference>
<dbReference type="SUPFAM" id="SSF47336">
    <property type="entry name" value="ACP-like"/>
    <property type="match status" value="1"/>
</dbReference>
<evidence type="ECO:0000313" key="3">
    <source>
        <dbReference type="Proteomes" id="UP000654913"/>
    </source>
</evidence>